<keyword evidence="2" id="KW-1133">Transmembrane helix</keyword>
<gene>
    <name evidence="3" type="ORF">B0H16DRAFT_1476086</name>
</gene>
<reference evidence="3" key="1">
    <citation type="submission" date="2023-03" db="EMBL/GenBank/DDBJ databases">
        <title>Massive genome expansion in bonnet fungi (Mycena s.s.) driven by repeated elements and novel gene families across ecological guilds.</title>
        <authorList>
            <consortium name="Lawrence Berkeley National Laboratory"/>
            <person name="Harder C.B."/>
            <person name="Miyauchi S."/>
            <person name="Viragh M."/>
            <person name="Kuo A."/>
            <person name="Thoen E."/>
            <person name="Andreopoulos B."/>
            <person name="Lu D."/>
            <person name="Skrede I."/>
            <person name="Drula E."/>
            <person name="Henrissat B."/>
            <person name="Morin E."/>
            <person name="Kohler A."/>
            <person name="Barry K."/>
            <person name="LaButti K."/>
            <person name="Morin E."/>
            <person name="Salamov A."/>
            <person name="Lipzen A."/>
            <person name="Mereny Z."/>
            <person name="Hegedus B."/>
            <person name="Baldrian P."/>
            <person name="Stursova M."/>
            <person name="Weitz H."/>
            <person name="Taylor A."/>
            <person name="Grigoriev I.V."/>
            <person name="Nagy L.G."/>
            <person name="Martin F."/>
            <person name="Kauserud H."/>
        </authorList>
    </citation>
    <scope>NUCLEOTIDE SEQUENCE</scope>
    <source>
        <strain evidence="3">CBHHK182m</strain>
    </source>
</reference>
<keyword evidence="4" id="KW-1185">Reference proteome</keyword>
<proteinExistence type="predicted"/>
<organism evidence="3 4">
    <name type="scientific">Mycena metata</name>
    <dbReference type="NCBI Taxonomy" id="1033252"/>
    <lineage>
        <taxon>Eukaryota</taxon>
        <taxon>Fungi</taxon>
        <taxon>Dikarya</taxon>
        <taxon>Basidiomycota</taxon>
        <taxon>Agaricomycotina</taxon>
        <taxon>Agaricomycetes</taxon>
        <taxon>Agaricomycetidae</taxon>
        <taxon>Agaricales</taxon>
        <taxon>Marasmiineae</taxon>
        <taxon>Mycenaceae</taxon>
        <taxon>Mycena</taxon>
    </lineage>
</organism>
<comment type="caution">
    <text evidence="3">The sequence shown here is derived from an EMBL/GenBank/DDBJ whole genome shotgun (WGS) entry which is preliminary data.</text>
</comment>
<feature type="region of interest" description="Disordered" evidence="1">
    <location>
        <begin position="1"/>
        <end position="21"/>
    </location>
</feature>
<dbReference type="EMBL" id="JARKIB010000276">
    <property type="protein sequence ID" value="KAJ7717472.1"/>
    <property type="molecule type" value="Genomic_DNA"/>
</dbReference>
<evidence type="ECO:0000313" key="4">
    <source>
        <dbReference type="Proteomes" id="UP001215598"/>
    </source>
</evidence>
<accession>A0AAD7HCB7</accession>
<feature type="transmembrane region" description="Helical" evidence="2">
    <location>
        <begin position="612"/>
        <end position="632"/>
    </location>
</feature>
<sequence>MSHGSGEPGYAGPQSSTGAEDLHPCMEQWRRPRWTKPRQEYTWRSARTGRRRSHRIRGIANDVRRKAVSCLKGAGFWRRRRTRDRGHVPPNVSRKGHREWREKRRQNSVLAGKREGPLCVGAHGCDSGTGDSCGRDPQKKCQWQHRVFAHVLPHESCDDWRRERPGQMSVGAQEENSQRRTDMVSVLELNPTNAELNTRGGGQGGNPGGTRFYALEGWNRTPTVARQALFEGIELARASSQRRVTLALHRKFRISSPQSNNQFPDAIRAIGEGSGNAAWSRFQLLYIRIIRMYSKHPLLRRRRSANCTLRAVRLLFKPGDSRASPGLLHTIYPCLARPQLFKSQLGCAVSPEHDDCSTNTISIPERPSYTVSKHTIFNYSRSYLYRCAFDKFIYAFLVGHLSLFHGKLDSGRRHLKLTPILGSGICPPAVQQMAYLAGTEAVHPLIQRRQNLGPSGSTRLVRNGLRKTPSGEYRLLSRSIRASLLACNAESFPLYDGFNFRNLISDGLRSTLTLLTLPSRANHSYALSIQYLGRLLDFNSNYLLRPMCRSFLWAVWNNFYVSPSSLVRILIFQAFNIPNFSSQQLTSPSAFCAKGRFVYGNPTTYSATADRFGFTGASTLILLGNAGILWVLSFRSSYI</sequence>
<name>A0AAD7HCB7_9AGAR</name>
<keyword evidence="2" id="KW-0472">Membrane</keyword>
<feature type="compositionally biased region" description="Basic residues" evidence="1">
    <location>
        <begin position="94"/>
        <end position="106"/>
    </location>
</feature>
<evidence type="ECO:0000256" key="2">
    <source>
        <dbReference type="SAM" id="Phobius"/>
    </source>
</evidence>
<protein>
    <submittedName>
        <fullName evidence="3">Uncharacterized protein</fullName>
    </submittedName>
</protein>
<evidence type="ECO:0000313" key="3">
    <source>
        <dbReference type="EMBL" id="KAJ7717472.1"/>
    </source>
</evidence>
<evidence type="ECO:0000256" key="1">
    <source>
        <dbReference type="SAM" id="MobiDB-lite"/>
    </source>
</evidence>
<dbReference type="AlphaFoldDB" id="A0AAD7HCB7"/>
<feature type="region of interest" description="Disordered" evidence="1">
    <location>
        <begin position="81"/>
        <end position="107"/>
    </location>
</feature>
<keyword evidence="2" id="KW-0812">Transmembrane</keyword>
<dbReference type="Proteomes" id="UP001215598">
    <property type="component" value="Unassembled WGS sequence"/>
</dbReference>